<keyword evidence="4 6" id="KW-1133">Transmembrane helix</keyword>
<sequence>MALNCGTVFAKYLLCFFNFIFFAAGGTVLALSIWLAVDNTSFLILTRVSENDSLQEFNQPSVMEHGAYILIVAGGLVFCIGFLGCCGAVLESRVLLTIYGLTIIIIFLLEVTGGALAAVYKAETEEELQNFLKLTLKKYYSTQSTANSMTVSWNALMAELKCCGVNNYTDFEHATLWQTNKSDEIVMPIACCILQGDPKKFNPLDASCVTNPTYENSYYLTGCYGRLMGWVEDHTNLLMGIGIGVGATQVLLLVFAFCLCNNLGHKIK</sequence>
<comment type="similarity">
    <text evidence="2 6">Belongs to the tetraspanin (TM4SF) family.</text>
</comment>
<feature type="transmembrane region" description="Helical" evidence="6">
    <location>
        <begin position="237"/>
        <end position="260"/>
    </location>
</feature>
<feature type="transmembrane region" description="Helical" evidence="6">
    <location>
        <begin position="67"/>
        <end position="90"/>
    </location>
</feature>
<evidence type="ECO:0000256" key="2">
    <source>
        <dbReference type="ARBA" id="ARBA00006840"/>
    </source>
</evidence>
<dbReference type="InterPro" id="IPR018499">
    <property type="entry name" value="Tetraspanin/Peripherin"/>
</dbReference>
<dbReference type="GO" id="GO:0005886">
    <property type="term" value="C:plasma membrane"/>
    <property type="evidence" value="ECO:0007669"/>
    <property type="project" value="TreeGrafter"/>
</dbReference>
<evidence type="ECO:0000313" key="7">
    <source>
        <dbReference type="EMBL" id="KAK7086538.1"/>
    </source>
</evidence>
<dbReference type="Pfam" id="PF00335">
    <property type="entry name" value="Tetraspanin"/>
    <property type="match status" value="1"/>
</dbReference>
<dbReference type="SUPFAM" id="SSF48652">
    <property type="entry name" value="Tetraspanin"/>
    <property type="match status" value="1"/>
</dbReference>
<reference evidence="7 8" key="1">
    <citation type="submission" date="2023-11" db="EMBL/GenBank/DDBJ databases">
        <title>Halocaridina rubra genome assembly.</title>
        <authorList>
            <person name="Smith C."/>
        </authorList>
    </citation>
    <scope>NUCLEOTIDE SEQUENCE [LARGE SCALE GENOMIC DNA]</scope>
    <source>
        <strain evidence="7">EP-1</strain>
        <tissue evidence="7">Whole</tissue>
    </source>
</reference>
<dbReference type="PIRSF" id="PIRSF002419">
    <property type="entry name" value="Tetraspanin"/>
    <property type="match status" value="1"/>
</dbReference>
<keyword evidence="5 6" id="KW-0472">Membrane</keyword>
<dbReference type="CDD" id="cd03156">
    <property type="entry name" value="uroplakin_I_like_LEL"/>
    <property type="match status" value="1"/>
</dbReference>
<evidence type="ECO:0000256" key="6">
    <source>
        <dbReference type="RuleBase" id="RU361218"/>
    </source>
</evidence>
<dbReference type="Proteomes" id="UP001381693">
    <property type="component" value="Unassembled WGS sequence"/>
</dbReference>
<proteinExistence type="inferred from homology"/>
<feature type="transmembrane region" description="Helical" evidence="6">
    <location>
        <begin position="12"/>
        <end position="37"/>
    </location>
</feature>
<evidence type="ECO:0000256" key="4">
    <source>
        <dbReference type="ARBA" id="ARBA00022989"/>
    </source>
</evidence>
<evidence type="ECO:0000256" key="1">
    <source>
        <dbReference type="ARBA" id="ARBA00004141"/>
    </source>
</evidence>
<feature type="transmembrane region" description="Helical" evidence="6">
    <location>
        <begin position="97"/>
        <end position="120"/>
    </location>
</feature>
<dbReference type="InterPro" id="IPR008952">
    <property type="entry name" value="Tetraspanin_EC2_sf"/>
</dbReference>
<name>A0AAN9FTY7_HALRR</name>
<dbReference type="PANTHER" id="PTHR19282:SF552">
    <property type="entry name" value="TETRASPANIN"/>
    <property type="match status" value="1"/>
</dbReference>
<organism evidence="7 8">
    <name type="scientific">Halocaridina rubra</name>
    <name type="common">Hawaiian red shrimp</name>
    <dbReference type="NCBI Taxonomy" id="373956"/>
    <lineage>
        <taxon>Eukaryota</taxon>
        <taxon>Metazoa</taxon>
        <taxon>Ecdysozoa</taxon>
        <taxon>Arthropoda</taxon>
        <taxon>Crustacea</taxon>
        <taxon>Multicrustacea</taxon>
        <taxon>Malacostraca</taxon>
        <taxon>Eumalacostraca</taxon>
        <taxon>Eucarida</taxon>
        <taxon>Decapoda</taxon>
        <taxon>Pleocyemata</taxon>
        <taxon>Caridea</taxon>
        <taxon>Atyoidea</taxon>
        <taxon>Atyidae</taxon>
        <taxon>Halocaridina</taxon>
    </lineage>
</organism>
<accession>A0AAN9FTY7</accession>
<evidence type="ECO:0000256" key="5">
    <source>
        <dbReference type="ARBA" id="ARBA00023136"/>
    </source>
</evidence>
<keyword evidence="8" id="KW-1185">Reference proteome</keyword>
<dbReference type="InterPro" id="IPR000301">
    <property type="entry name" value="Tetraspanin_animals"/>
</dbReference>
<dbReference type="AlphaFoldDB" id="A0AAN9FTY7"/>
<dbReference type="PRINTS" id="PR00259">
    <property type="entry name" value="TMFOUR"/>
</dbReference>
<comment type="caution">
    <text evidence="7">The sequence shown here is derived from an EMBL/GenBank/DDBJ whole genome shotgun (WGS) entry which is preliminary data.</text>
</comment>
<dbReference type="Gene3D" id="1.10.1450.10">
    <property type="entry name" value="Tetraspanin"/>
    <property type="match status" value="1"/>
</dbReference>
<protein>
    <recommendedName>
        <fullName evidence="6">Tetraspanin</fullName>
    </recommendedName>
</protein>
<gene>
    <name evidence="7" type="primary">Tspan18</name>
    <name evidence="7" type="ORF">SK128_008149</name>
</gene>
<evidence type="ECO:0000256" key="3">
    <source>
        <dbReference type="ARBA" id="ARBA00022692"/>
    </source>
</evidence>
<evidence type="ECO:0000313" key="8">
    <source>
        <dbReference type="Proteomes" id="UP001381693"/>
    </source>
</evidence>
<comment type="subcellular location">
    <subcellularLocation>
        <location evidence="1 6">Membrane</location>
        <topology evidence="1 6">Multi-pass membrane protein</topology>
    </subcellularLocation>
</comment>
<keyword evidence="3 6" id="KW-0812">Transmembrane</keyword>
<dbReference type="EMBL" id="JAXCGZ010000155">
    <property type="protein sequence ID" value="KAK7086538.1"/>
    <property type="molecule type" value="Genomic_DNA"/>
</dbReference>
<dbReference type="PANTHER" id="PTHR19282">
    <property type="entry name" value="TETRASPANIN"/>
    <property type="match status" value="1"/>
</dbReference>